<dbReference type="AlphaFoldDB" id="A0A8J9VFP3"/>
<name>A0A8J9VFP3_9NEOP</name>
<proteinExistence type="predicted"/>
<dbReference type="OrthoDB" id="123207at2759"/>
<keyword evidence="3" id="KW-1185">Reference proteome</keyword>
<dbReference type="EMBL" id="OV170233">
    <property type="protein sequence ID" value="CAH0718510.1"/>
    <property type="molecule type" value="Genomic_DNA"/>
</dbReference>
<evidence type="ECO:0008006" key="4">
    <source>
        <dbReference type="Google" id="ProtNLM"/>
    </source>
</evidence>
<dbReference type="CDD" id="cd23024">
    <property type="entry name" value="zf-HIT_ZNHIT2-3"/>
    <property type="match status" value="1"/>
</dbReference>
<dbReference type="Proteomes" id="UP000838878">
    <property type="component" value="Chromosome 13"/>
</dbReference>
<organism evidence="2 3">
    <name type="scientific">Brenthis ino</name>
    <name type="common">lesser marbled fritillary</name>
    <dbReference type="NCBI Taxonomy" id="405034"/>
    <lineage>
        <taxon>Eukaryota</taxon>
        <taxon>Metazoa</taxon>
        <taxon>Ecdysozoa</taxon>
        <taxon>Arthropoda</taxon>
        <taxon>Hexapoda</taxon>
        <taxon>Insecta</taxon>
        <taxon>Pterygota</taxon>
        <taxon>Neoptera</taxon>
        <taxon>Endopterygota</taxon>
        <taxon>Lepidoptera</taxon>
        <taxon>Glossata</taxon>
        <taxon>Ditrysia</taxon>
        <taxon>Papilionoidea</taxon>
        <taxon>Nymphalidae</taxon>
        <taxon>Heliconiinae</taxon>
        <taxon>Argynnini</taxon>
        <taxon>Brenthis</taxon>
    </lineage>
</organism>
<evidence type="ECO:0000313" key="3">
    <source>
        <dbReference type="Proteomes" id="UP000838878"/>
    </source>
</evidence>
<protein>
    <recommendedName>
        <fullName evidence="4">PiggyBac transposable element-derived protein 4 C-terminal zinc-ribbon domain-containing protein</fullName>
    </recommendedName>
</protein>
<evidence type="ECO:0000256" key="1">
    <source>
        <dbReference type="SAM" id="MobiDB-lite"/>
    </source>
</evidence>
<feature type="region of interest" description="Disordered" evidence="1">
    <location>
        <begin position="144"/>
        <end position="170"/>
    </location>
</feature>
<feature type="non-terminal residue" evidence="2">
    <location>
        <position position="383"/>
    </location>
</feature>
<gene>
    <name evidence="2" type="ORF">BINO364_LOCUS4982</name>
</gene>
<accession>A0A8J9VFP3</accession>
<reference evidence="2" key="1">
    <citation type="submission" date="2021-12" db="EMBL/GenBank/DDBJ databases">
        <authorList>
            <person name="Martin H S."/>
        </authorList>
    </citation>
    <scope>NUCLEOTIDE SEQUENCE</scope>
</reference>
<evidence type="ECO:0000313" key="2">
    <source>
        <dbReference type="EMBL" id="CAH0718510.1"/>
    </source>
</evidence>
<sequence length="383" mass="43116">MSDPNEGAHPTDFMEVLYGEDSEELVSNEETFSDEEVMDSLSLQGPPFLPLALLGGQNVATVSSRARSHLALQTPESYEFARIKIKMFNEDGAEARGKDLFLSDTPVLYERSESDVKLESDVRGSIVEGGVTDDRNDSRAMSVRGRASKRRGCPKQDRGGGRLCHQASSWQPGQPLTEIWLTDEDVPEELRVMARDVVRRRQARVQGVPRRRTTYVSLVGQNGGDVSESVAEGVLYDATDGRSESRLAGEDLHLSPMETFRDKEETFKADQIGSVASYTTPYDAFRSYWDNGILTHHHAFIPSHRKSQSSHRRIAPFPHKINHAHWPVRVPQNKSDLKRNRHGRQKCVVCLKEERKVQMTPYKCEACNVALCVVPCFKRHHSA</sequence>